<accession>A0A6A5WTK1</accession>
<proteinExistence type="predicted"/>
<evidence type="ECO:0000313" key="2">
    <source>
        <dbReference type="EMBL" id="KAF2005160.1"/>
    </source>
</evidence>
<sequence length="70" mass="7892">MYTPPLQSRYTRTPRPGPVLSRDFPREYRKRPRASPNRLGGTCALEKMAAFSSRLVGSLPTSIFLTSPPR</sequence>
<dbReference type="Proteomes" id="UP000799779">
    <property type="component" value="Unassembled WGS sequence"/>
</dbReference>
<reference evidence="2" key="1">
    <citation type="journal article" date="2020" name="Stud. Mycol.">
        <title>101 Dothideomycetes genomes: a test case for predicting lifestyles and emergence of pathogens.</title>
        <authorList>
            <person name="Haridas S."/>
            <person name="Albert R."/>
            <person name="Binder M."/>
            <person name="Bloem J."/>
            <person name="Labutti K."/>
            <person name="Salamov A."/>
            <person name="Andreopoulos B."/>
            <person name="Baker S."/>
            <person name="Barry K."/>
            <person name="Bills G."/>
            <person name="Bluhm B."/>
            <person name="Cannon C."/>
            <person name="Castanera R."/>
            <person name="Culley D."/>
            <person name="Daum C."/>
            <person name="Ezra D."/>
            <person name="Gonzalez J."/>
            <person name="Henrissat B."/>
            <person name="Kuo A."/>
            <person name="Liang C."/>
            <person name="Lipzen A."/>
            <person name="Lutzoni F."/>
            <person name="Magnuson J."/>
            <person name="Mondo S."/>
            <person name="Nolan M."/>
            <person name="Ohm R."/>
            <person name="Pangilinan J."/>
            <person name="Park H.-J."/>
            <person name="Ramirez L."/>
            <person name="Alfaro M."/>
            <person name="Sun H."/>
            <person name="Tritt A."/>
            <person name="Yoshinaga Y."/>
            <person name="Zwiers L.-H."/>
            <person name="Turgeon B."/>
            <person name="Goodwin S."/>
            <person name="Spatafora J."/>
            <person name="Crous P."/>
            <person name="Grigoriev I."/>
        </authorList>
    </citation>
    <scope>NUCLEOTIDE SEQUENCE</scope>
    <source>
        <strain evidence="2">CBS 123094</strain>
    </source>
</reference>
<name>A0A6A5WTK1_9PLEO</name>
<dbReference type="EMBL" id="ML977564">
    <property type="protein sequence ID" value="KAF2005160.1"/>
    <property type="molecule type" value="Genomic_DNA"/>
</dbReference>
<keyword evidence="3" id="KW-1185">Reference proteome</keyword>
<dbReference type="AlphaFoldDB" id="A0A6A5WTK1"/>
<feature type="compositionally biased region" description="Polar residues" evidence="1">
    <location>
        <begin position="1"/>
        <end position="11"/>
    </location>
</feature>
<evidence type="ECO:0000256" key="1">
    <source>
        <dbReference type="SAM" id="MobiDB-lite"/>
    </source>
</evidence>
<feature type="region of interest" description="Disordered" evidence="1">
    <location>
        <begin position="1"/>
        <end position="40"/>
    </location>
</feature>
<protein>
    <submittedName>
        <fullName evidence="2">Uncharacterized protein</fullName>
    </submittedName>
</protein>
<organism evidence="2 3">
    <name type="scientific">Amniculicola lignicola CBS 123094</name>
    <dbReference type="NCBI Taxonomy" id="1392246"/>
    <lineage>
        <taxon>Eukaryota</taxon>
        <taxon>Fungi</taxon>
        <taxon>Dikarya</taxon>
        <taxon>Ascomycota</taxon>
        <taxon>Pezizomycotina</taxon>
        <taxon>Dothideomycetes</taxon>
        <taxon>Pleosporomycetidae</taxon>
        <taxon>Pleosporales</taxon>
        <taxon>Amniculicolaceae</taxon>
        <taxon>Amniculicola</taxon>
    </lineage>
</organism>
<evidence type="ECO:0000313" key="3">
    <source>
        <dbReference type="Proteomes" id="UP000799779"/>
    </source>
</evidence>
<gene>
    <name evidence="2" type="ORF">P154DRAFT_353870</name>
</gene>